<name>A0A0N7KJ34_ORYSJ</name>
<reference evidence="2 3" key="3">
    <citation type="journal article" date="2013" name="Rice">
        <title>Improvement of the Oryza sativa Nipponbare reference genome using next generation sequence and optical map data.</title>
        <authorList>
            <person name="Kawahara Y."/>
            <person name="de la Bastide M."/>
            <person name="Hamilton J.P."/>
            <person name="Kanamori H."/>
            <person name="McCombie W.R."/>
            <person name="Ouyang S."/>
            <person name="Schwartz D.C."/>
            <person name="Tanaka T."/>
            <person name="Wu J."/>
            <person name="Zhou S."/>
            <person name="Childs K.L."/>
            <person name="Davidson R.M."/>
            <person name="Lin H."/>
            <person name="Quesada-Ocampo L."/>
            <person name="Vaillancourt B."/>
            <person name="Sakai H."/>
            <person name="Lee S.S."/>
            <person name="Kim J."/>
            <person name="Numa H."/>
            <person name="Itoh T."/>
            <person name="Buell C.R."/>
            <person name="Matsumoto T."/>
        </authorList>
    </citation>
    <scope>NUCLEOTIDE SEQUENCE [LARGE SCALE GENOMIC DNA]</scope>
    <source>
        <strain evidence="3">cv. Nipponbare</strain>
    </source>
</reference>
<reference evidence="3" key="1">
    <citation type="journal article" date="2005" name="Nature">
        <title>The map-based sequence of the rice genome.</title>
        <authorList>
            <consortium name="International rice genome sequencing project (IRGSP)"/>
            <person name="Matsumoto T."/>
            <person name="Wu J."/>
            <person name="Kanamori H."/>
            <person name="Katayose Y."/>
            <person name="Fujisawa M."/>
            <person name="Namiki N."/>
            <person name="Mizuno H."/>
            <person name="Yamamoto K."/>
            <person name="Antonio B.A."/>
            <person name="Baba T."/>
            <person name="Sakata K."/>
            <person name="Nagamura Y."/>
            <person name="Aoki H."/>
            <person name="Arikawa K."/>
            <person name="Arita K."/>
            <person name="Bito T."/>
            <person name="Chiden Y."/>
            <person name="Fujitsuka N."/>
            <person name="Fukunaka R."/>
            <person name="Hamada M."/>
            <person name="Harada C."/>
            <person name="Hayashi A."/>
            <person name="Hijishita S."/>
            <person name="Honda M."/>
            <person name="Hosokawa S."/>
            <person name="Ichikawa Y."/>
            <person name="Idonuma A."/>
            <person name="Iijima M."/>
            <person name="Ikeda M."/>
            <person name="Ikeno M."/>
            <person name="Ito K."/>
            <person name="Ito S."/>
            <person name="Ito T."/>
            <person name="Ito Y."/>
            <person name="Ito Y."/>
            <person name="Iwabuchi A."/>
            <person name="Kamiya K."/>
            <person name="Karasawa W."/>
            <person name="Kurita K."/>
            <person name="Katagiri S."/>
            <person name="Kikuta A."/>
            <person name="Kobayashi H."/>
            <person name="Kobayashi N."/>
            <person name="Machita K."/>
            <person name="Maehara T."/>
            <person name="Masukawa M."/>
            <person name="Mizubayashi T."/>
            <person name="Mukai Y."/>
            <person name="Nagasaki H."/>
            <person name="Nagata Y."/>
            <person name="Naito S."/>
            <person name="Nakashima M."/>
            <person name="Nakama Y."/>
            <person name="Nakamichi Y."/>
            <person name="Nakamura M."/>
            <person name="Meguro A."/>
            <person name="Negishi M."/>
            <person name="Ohta I."/>
            <person name="Ohta T."/>
            <person name="Okamoto M."/>
            <person name="Ono N."/>
            <person name="Saji S."/>
            <person name="Sakaguchi M."/>
            <person name="Sakai K."/>
            <person name="Shibata M."/>
            <person name="Shimokawa T."/>
            <person name="Song J."/>
            <person name="Takazaki Y."/>
            <person name="Terasawa K."/>
            <person name="Tsugane M."/>
            <person name="Tsuji K."/>
            <person name="Ueda S."/>
            <person name="Waki K."/>
            <person name="Yamagata H."/>
            <person name="Yamamoto M."/>
            <person name="Yamamoto S."/>
            <person name="Yamane H."/>
            <person name="Yoshiki S."/>
            <person name="Yoshihara R."/>
            <person name="Yukawa K."/>
            <person name="Zhong H."/>
            <person name="Yano M."/>
            <person name="Yuan Q."/>
            <person name="Ouyang S."/>
            <person name="Liu J."/>
            <person name="Jones K.M."/>
            <person name="Gansberger K."/>
            <person name="Moffat K."/>
            <person name="Hill J."/>
            <person name="Bera J."/>
            <person name="Fadrosh D."/>
            <person name="Jin S."/>
            <person name="Johri S."/>
            <person name="Kim M."/>
            <person name="Overton L."/>
            <person name="Reardon M."/>
            <person name="Tsitrin T."/>
            <person name="Vuong H."/>
            <person name="Weaver B."/>
            <person name="Ciecko A."/>
            <person name="Tallon L."/>
            <person name="Jackson J."/>
            <person name="Pai G."/>
            <person name="Aken S.V."/>
            <person name="Utterback T."/>
            <person name="Reidmuller S."/>
            <person name="Feldblyum T."/>
            <person name="Hsiao J."/>
            <person name="Zismann V."/>
            <person name="Iobst S."/>
            <person name="de Vazeille A.R."/>
            <person name="Buell C.R."/>
            <person name="Ying K."/>
            <person name="Li Y."/>
            <person name="Lu T."/>
            <person name="Huang Y."/>
            <person name="Zhao Q."/>
            <person name="Feng Q."/>
            <person name="Zhang L."/>
            <person name="Zhu J."/>
            <person name="Weng Q."/>
            <person name="Mu J."/>
            <person name="Lu Y."/>
            <person name="Fan D."/>
            <person name="Liu Y."/>
            <person name="Guan J."/>
            <person name="Zhang Y."/>
            <person name="Yu S."/>
            <person name="Liu X."/>
            <person name="Zhang Y."/>
            <person name="Hong G."/>
            <person name="Han B."/>
            <person name="Choisne N."/>
            <person name="Demange N."/>
            <person name="Orjeda G."/>
            <person name="Samain S."/>
            <person name="Cattolico L."/>
            <person name="Pelletier E."/>
            <person name="Couloux A."/>
            <person name="Segurens B."/>
            <person name="Wincker P."/>
            <person name="D'Hont A."/>
            <person name="Scarpelli C."/>
            <person name="Weissenbach J."/>
            <person name="Salanoubat M."/>
            <person name="Quetier F."/>
            <person name="Yu Y."/>
            <person name="Kim H.R."/>
            <person name="Rambo T."/>
            <person name="Currie J."/>
            <person name="Collura K."/>
            <person name="Luo M."/>
            <person name="Yang T."/>
            <person name="Ammiraju J.S.S."/>
            <person name="Engler F."/>
            <person name="Soderlund C."/>
            <person name="Wing R.A."/>
            <person name="Palmer L.E."/>
            <person name="de la Bastide M."/>
            <person name="Spiegel L."/>
            <person name="Nascimento L."/>
            <person name="Zutavern T."/>
            <person name="O'Shaughnessy A."/>
            <person name="Dike S."/>
            <person name="Dedhia N."/>
            <person name="Preston R."/>
            <person name="Balija V."/>
            <person name="McCombie W.R."/>
            <person name="Chow T."/>
            <person name="Chen H."/>
            <person name="Chung M."/>
            <person name="Chen C."/>
            <person name="Shaw J."/>
            <person name="Wu H."/>
            <person name="Hsiao K."/>
            <person name="Chao Y."/>
            <person name="Chu M."/>
            <person name="Cheng C."/>
            <person name="Hour A."/>
            <person name="Lee P."/>
            <person name="Lin S."/>
            <person name="Lin Y."/>
            <person name="Liou J."/>
            <person name="Liu S."/>
            <person name="Hsing Y."/>
            <person name="Raghuvanshi S."/>
            <person name="Mohanty A."/>
            <person name="Bharti A.K."/>
            <person name="Gaur A."/>
            <person name="Gupta V."/>
            <person name="Kumar D."/>
            <person name="Ravi V."/>
            <person name="Vij S."/>
            <person name="Kapur A."/>
            <person name="Khurana P."/>
            <person name="Khurana P."/>
            <person name="Khurana J.P."/>
            <person name="Tyagi A.K."/>
            <person name="Gaikwad K."/>
            <person name="Singh A."/>
            <person name="Dalal V."/>
            <person name="Srivastava S."/>
            <person name="Dixit A."/>
            <person name="Pal A.K."/>
            <person name="Ghazi I.A."/>
            <person name="Yadav M."/>
            <person name="Pandit A."/>
            <person name="Bhargava A."/>
            <person name="Sureshbabu K."/>
            <person name="Batra K."/>
            <person name="Sharma T.R."/>
            <person name="Mohapatra T."/>
            <person name="Singh N.K."/>
            <person name="Messing J."/>
            <person name="Nelson A.B."/>
            <person name="Fuks G."/>
            <person name="Kavchok S."/>
            <person name="Keizer G."/>
            <person name="Linton E."/>
            <person name="Llaca V."/>
            <person name="Song R."/>
            <person name="Tanyolac B."/>
            <person name="Young S."/>
            <person name="Ho-Il K."/>
            <person name="Hahn J.H."/>
            <person name="Sangsakoo G."/>
            <person name="Vanavichit A."/>
            <person name="de Mattos Luiz.A.T."/>
            <person name="Zimmer P.D."/>
            <person name="Malone G."/>
            <person name="Dellagostin O."/>
            <person name="de Oliveira A.C."/>
            <person name="Bevan M."/>
            <person name="Bancroft I."/>
            <person name="Minx P."/>
            <person name="Cordum H."/>
            <person name="Wilson R."/>
            <person name="Cheng Z."/>
            <person name="Jin W."/>
            <person name="Jiang J."/>
            <person name="Leong S.A."/>
            <person name="Iwama H."/>
            <person name="Gojobori T."/>
            <person name="Itoh T."/>
            <person name="Niimura Y."/>
            <person name="Fujii Y."/>
            <person name="Habara T."/>
            <person name="Sakai H."/>
            <person name="Sato Y."/>
            <person name="Wilson G."/>
            <person name="Kumar K."/>
            <person name="McCouch S."/>
            <person name="Juretic N."/>
            <person name="Hoen D."/>
            <person name="Wright S."/>
            <person name="Bruskiewich R."/>
            <person name="Bureau T."/>
            <person name="Miyao A."/>
            <person name="Hirochika H."/>
            <person name="Nishikawa T."/>
            <person name="Kadowaki K."/>
            <person name="Sugiura M."/>
            <person name="Burr B."/>
            <person name="Sasaki T."/>
        </authorList>
    </citation>
    <scope>NUCLEOTIDE SEQUENCE [LARGE SCALE GENOMIC DNA]</scope>
    <source>
        <strain evidence="3">cv. Nipponbare</strain>
    </source>
</reference>
<dbReference type="eggNOG" id="ENOG502S5RY">
    <property type="taxonomic scope" value="Eukaryota"/>
</dbReference>
<organism evidence="2 3">
    <name type="scientific">Oryza sativa subsp. japonica</name>
    <name type="common">Rice</name>
    <dbReference type="NCBI Taxonomy" id="39947"/>
    <lineage>
        <taxon>Eukaryota</taxon>
        <taxon>Viridiplantae</taxon>
        <taxon>Streptophyta</taxon>
        <taxon>Embryophyta</taxon>
        <taxon>Tracheophyta</taxon>
        <taxon>Spermatophyta</taxon>
        <taxon>Magnoliopsida</taxon>
        <taxon>Liliopsida</taxon>
        <taxon>Poales</taxon>
        <taxon>Poaceae</taxon>
        <taxon>BOP clade</taxon>
        <taxon>Oryzoideae</taxon>
        <taxon>Oryzeae</taxon>
        <taxon>Oryzinae</taxon>
        <taxon>Oryza</taxon>
        <taxon>Oryza sativa</taxon>
    </lineage>
</organism>
<feature type="compositionally biased region" description="Basic and acidic residues" evidence="1">
    <location>
        <begin position="122"/>
        <end position="135"/>
    </location>
</feature>
<dbReference type="OMA" id="ASPLWFP"/>
<dbReference type="KEGG" id="osa:4335904"/>
<dbReference type="Gramene" id="Os04t0436000-00">
    <property type="protein sequence ID" value="Os04t0436000-00"/>
    <property type="gene ID" value="Os04g0436000"/>
</dbReference>
<keyword evidence="4" id="KW-1267">Proteomics identification</keyword>
<proteinExistence type="evidence at protein level"/>
<evidence type="ECO:0000256" key="1">
    <source>
        <dbReference type="SAM" id="MobiDB-lite"/>
    </source>
</evidence>
<dbReference type="FunCoup" id="A0A0N7KJ34">
    <property type="interactions" value="200"/>
</dbReference>
<feature type="region of interest" description="Disordered" evidence="1">
    <location>
        <begin position="100"/>
        <end position="168"/>
    </location>
</feature>
<evidence type="ECO:0007829" key="4">
    <source>
        <dbReference type="PeptideAtlas" id="A0A0N7KJ34"/>
    </source>
</evidence>
<dbReference type="OrthoDB" id="1917400at2759"/>
<gene>
    <name evidence="2" type="ordered locus">Os04g0436000</name>
    <name evidence="2" type="ORF">OSNPB_040436000</name>
</gene>
<sequence>MMDDFTFPITAAAAAAAADTAAAAAAAAEPLRLHHHHHHHRRRGRLHFAASPLWFPSSCPVAAAPPDVPVADDADTADAAVASAVKDVDVVVFVRDAMEGKEQEQEDEEGGGGGQEEATSDAGRREEEEGKKEEEATAAAAATGELSRGDGDEDGGDHGGGGAARDKEEKMDQLWENFNEELRQALHQRVGSCPRADARAAAAAGMELSPETSDAESEPAAAAALRGHIGCAPMLRPSSRAGAGGYRRTATSWVLLMKIFRRLFVIEKTISSSSSAAASASGRHGSARR</sequence>
<protein>
    <submittedName>
        <fullName evidence="2">Os04g0436000 protein</fullName>
    </submittedName>
</protein>
<reference evidence="2 3" key="2">
    <citation type="journal article" date="2013" name="Plant Cell Physiol.">
        <title>Rice Annotation Project Database (RAP-DB): an integrative and interactive database for rice genomics.</title>
        <authorList>
            <person name="Sakai H."/>
            <person name="Lee S.S."/>
            <person name="Tanaka T."/>
            <person name="Numa H."/>
            <person name="Kim J."/>
            <person name="Kawahara Y."/>
            <person name="Wakimoto H."/>
            <person name="Yang C.C."/>
            <person name="Iwamoto M."/>
            <person name="Abe T."/>
            <person name="Yamada Y."/>
            <person name="Muto A."/>
            <person name="Inokuchi H."/>
            <person name="Ikemura T."/>
            <person name="Matsumoto T."/>
            <person name="Sasaki T."/>
            <person name="Itoh T."/>
        </authorList>
    </citation>
    <scope>NUCLEOTIDE SEQUENCE [LARGE SCALE GENOMIC DNA]</scope>
    <source>
        <strain evidence="3">cv. Nipponbare</strain>
    </source>
</reference>
<dbReference type="Proteomes" id="UP000059680">
    <property type="component" value="Chromosome 4"/>
</dbReference>
<evidence type="ECO:0000313" key="3">
    <source>
        <dbReference type="Proteomes" id="UP000059680"/>
    </source>
</evidence>
<dbReference type="PaxDb" id="39947-A0A0N7KJ34"/>
<dbReference type="AlphaFoldDB" id="A0A0N7KJ34"/>
<dbReference type="InParanoid" id="A0A0N7KJ34"/>
<accession>A0A0N7KJ34</accession>
<evidence type="ECO:0000313" key="2">
    <source>
        <dbReference type="EMBL" id="BAS89305.1"/>
    </source>
</evidence>
<dbReference type="PANTHER" id="PTHR34666:SF3">
    <property type="entry name" value="OS04G0436000 PROTEIN"/>
    <property type="match status" value="1"/>
</dbReference>
<dbReference type="EMBL" id="AP014960">
    <property type="protein sequence ID" value="BAS89305.1"/>
    <property type="molecule type" value="Genomic_DNA"/>
</dbReference>
<keyword evidence="3" id="KW-1185">Reference proteome</keyword>
<dbReference type="PANTHER" id="PTHR34666">
    <property type="entry name" value="EXPRESSED PROTEIN"/>
    <property type="match status" value="1"/>
</dbReference>